<sequence>MKFKKKLSSLLTIFAIGGVIAAPSAIVVGTKFKKEANAWFGKIKKYHVKQSGIKLVQNKVYSVSYDGEVWTKSYFWSSDQVFWKGQASTFKGSSNHPLKIILSIDTWVEGSGKPSISFSAGASSGNGLEASVGISSSPTEKGRIFHYPFQNTSKGDVYYSYSGHIWSAYKVDMSSNATYKERDKYVIVDSLADENYSDRR</sequence>
<keyword evidence="3" id="KW-1185">Reference proteome</keyword>
<reference evidence="2 3" key="1">
    <citation type="submission" date="2019-01" db="EMBL/GenBank/DDBJ databases">
        <authorList>
            <consortium name="Pathogen Informatics"/>
        </authorList>
    </citation>
    <scope>NUCLEOTIDE SEQUENCE [LARGE SCALE GENOMIC DNA]</scope>
    <source>
        <strain evidence="2 3">NCTC10186</strain>
    </source>
</reference>
<dbReference type="RefSeq" id="WP_129724623.1">
    <property type="nucleotide sequence ID" value="NZ_LR215031.1"/>
</dbReference>
<keyword evidence="1" id="KW-0732">Signal</keyword>
<dbReference type="Proteomes" id="UP000289862">
    <property type="component" value="Chromosome"/>
</dbReference>
<proteinExistence type="predicted"/>
<dbReference type="EMBL" id="LR215031">
    <property type="protein sequence ID" value="VEU72895.1"/>
    <property type="molecule type" value="Genomic_DNA"/>
</dbReference>
<name>A0A449AZJ0_9BACT</name>
<protein>
    <submittedName>
        <fullName evidence="2">Uncharacterized protein</fullName>
    </submittedName>
</protein>
<dbReference type="KEGG" id="mgal:NCTC10186_00371"/>
<evidence type="ECO:0000256" key="1">
    <source>
        <dbReference type="SAM" id="SignalP"/>
    </source>
</evidence>
<accession>A0A449AZJ0</accession>
<feature type="chain" id="PRO_5019426407" evidence="1">
    <location>
        <begin position="22"/>
        <end position="200"/>
    </location>
</feature>
<feature type="signal peptide" evidence="1">
    <location>
        <begin position="1"/>
        <end position="21"/>
    </location>
</feature>
<dbReference type="AlphaFoldDB" id="A0A449AZJ0"/>
<evidence type="ECO:0000313" key="3">
    <source>
        <dbReference type="Proteomes" id="UP000289862"/>
    </source>
</evidence>
<organism evidence="2 3">
    <name type="scientific">Mycoplasmopsis gallopavonis</name>
    <dbReference type="NCBI Taxonomy" id="76629"/>
    <lineage>
        <taxon>Bacteria</taxon>
        <taxon>Bacillati</taxon>
        <taxon>Mycoplasmatota</taxon>
        <taxon>Mycoplasmoidales</taxon>
        <taxon>Metamycoplasmataceae</taxon>
        <taxon>Mycoplasmopsis</taxon>
    </lineage>
</organism>
<gene>
    <name evidence="2" type="ORF">NCTC10186_00371</name>
</gene>
<evidence type="ECO:0000313" key="2">
    <source>
        <dbReference type="EMBL" id="VEU72895.1"/>
    </source>
</evidence>